<dbReference type="Pfam" id="PF00583">
    <property type="entry name" value="Acetyltransf_1"/>
    <property type="match status" value="1"/>
</dbReference>
<dbReference type="GO" id="GO:0016747">
    <property type="term" value="F:acyltransferase activity, transferring groups other than amino-acyl groups"/>
    <property type="evidence" value="ECO:0007669"/>
    <property type="project" value="InterPro"/>
</dbReference>
<dbReference type="OrthoDB" id="9802340at2"/>
<dbReference type="InterPro" id="IPR000182">
    <property type="entry name" value="GNAT_dom"/>
</dbReference>
<dbReference type="InterPro" id="IPR016181">
    <property type="entry name" value="Acyl_CoA_acyltransferase"/>
</dbReference>
<keyword evidence="3" id="KW-1185">Reference proteome</keyword>
<dbReference type="STRING" id="1325564.NSJP_1881"/>
<dbReference type="SUPFAM" id="SSF55729">
    <property type="entry name" value="Acyl-CoA N-acyltransferases (Nat)"/>
    <property type="match status" value="1"/>
</dbReference>
<evidence type="ECO:0000259" key="1">
    <source>
        <dbReference type="PROSITE" id="PS51186"/>
    </source>
</evidence>
<name>A0A1W1I5E6_9BACT</name>
<dbReference type="PANTHER" id="PTHR43415">
    <property type="entry name" value="SPERMIDINE N(1)-ACETYLTRANSFERASE"/>
    <property type="match status" value="1"/>
</dbReference>
<dbReference type="KEGG" id="nja:NSJP_1881"/>
<dbReference type="Gene3D" id="3.40.630.30">
    <property type="match status" value="1"/>
</dbReference>
<dbReference type="EMBL" id="LT828648">
    <property type="protein sequence ID" value="SLM48053.1"/>
    <property type="molecule type" value="Genomic_DNA"/>
</dbReference>
<keyword evidence="2" id="KW-0808">Transferase</keyword>
<dbReference type="PANTHER" id="PTHR43415:SF3">
    <property type="entry name" value="GNAT-FAMILY ACETYLTRANSFERASE"/>
    <property type="match status" value="1"/>
</dbReference>
<gene>
    <name evidence="2" type="ORF">NSJP_1881</name>
</gene>
<reference evidence="2 3" key="1">
    <citation type="submission" date="2017-03" db="EMBL/GenBank/DDBJ databases">
        <authorList>
            <person name="Afonso C.L."/>
            <person name="Miller P.J."/>
            <person name="Scott M.A."/>
            <person name="Spackman E."/>
            <person name="Goraichik I."/>
            <person name="Dimitrov K.M."/>
            <person name="Suarez D.L."/>
            <person name="Swayne D.E."/>
        </authorList>
    </citation>
    <scope>NUCLEOTIDE SEQUENCE [LARGE SCALE GENOMIC DNA]</scope>
    <source>
        <strain evidence="2">Genome sequencing of Nitrospira japonica strain NJ11</strain>
    </source>
</reference>
<sequence>MATISPLTIQTKYDEPCIVRNPSKADAQAWIDHATMVMQESDFTKTDPEDVTTSHPELEEWITEMNIATATLALVAEVKGRLVGTLYCRAYKASRMSHVCVFAMSVRKEWWRQGVGTALVRTLNGWATQHPLIRKVTMRVLVHNERALALYKKLGFFVEGRFAQAVKAENGKFVDDYEMSLFVKFR</sequence>
<feature type="domain" description="N-acetyltransferase" evidence="1">
    <location>
        <begin position="17"/>
        <end position="184"/>
    </location>
</feature>
<protein>
    <submittedName>
        <fullName evidence="2">Putative GCN5-related N-acetyltransferase</fullName>
    </submittedName>
</protein>
<proteinExistence type="predicted"/>
<dbReference type="PROSITE" id="PS51186">
    <property type="entry name" value="GNAT"/>
    <property type="match status" value="1"/>
</dbReference>
<organism evidence="2 3">
    <name type="scientific">Nitrospira japonica</name>
    <dbReference type="NCBI Taxonomy" id="1325564"/>
    <lineage>
        <taxon>Bacteria</taxon>
        <taxon>Pseudomonadati</taxon>
        <taxon>Nitrospirota</taxon>
        <taxon>Nitrospiria</taxon>
        <taxon>Nitrospirales</taxon>
        <taxon>Nitrospiraceae</taxon>
        <taxon>Nitrospira</taxon>
    </lineage>
</organism>
<evidence type="ECO:0000313" key="2">
    <source>
        <dbReference type="EMBL" id="SLM48053.1"/>
    </source>
</evidence>
<dbReference type="Proteomes" id="UP000192042">
    <property type="component" value="Chromosome I"/>
</dbReference>
<dbReference type="RefSeq" id="WP_080886500.1">
    <property type="nucleotide sequence ID" value="NZ_LT828648.1"/>
</dbReference>
<dbReference type="AlphaFoldDB" id="A0A1W1I5E6"/>
<accession>A0A1W1I5E6</accession>
<evidence type="ECO:0000313" key="3">
    <source>
        <dbReference type="Proteomes" id="UP000192042"/>
    </source>
</evidence>
<dbReference type="CDD" id="cd04301">
    <property type="entry name" value="NAT_SF"/>
    <property type="match status" value="1"/>
</dbReference>